<accession>A0A9D3RZK8</accession>
<evidence type="ECO:0000313" key="3">
    <source>
        <dbReference type="Proteomes" id="UP001044222"/>
    </source>
</evidence>
<reference evidence="2" key="1">
    <citation type="submission" date="2021-01" db="EMBL/GenBank/DDBJ databases">
        <title>A chromosome-scale assembly of European eel, Anguilla anguilla.</title>
        <authorList>
            <person name="Henkel C."/>
            <person name="Jong-Raadsen S.A."/>
            <person name="Dufour S."/>
            <person name="Weltzien F.-A."/>
            <person name="Palstra A.P."/>
            <person name="Pelster B."/>
            <person name="Spaink H.P."/>
            <person name="Van Den Thillart G.E."/>
            <person name="Jansen H."/>
            <person name="Zahm M."/>
            <person name="Klopp C."/>
            <person name="Cedric C."/>
            <person name="Louis A."/>
            <person name="Berthelot C."/>
            <person name="Parey E."/>
            <person name="Roest Crollius H."/>
            <person name="Montfort J."/>
            <person name="Robinson-Rechavi M."/>
            <person name="Bucao C."/>
            <person name="Bouchez O."/>
            <person name="Gislard M."/>
            <person name="Lluch J."/>
            <person name="Milhes M."/>
            <person name="Lampietro C."/>
            <person name="Lopez Roques C."/>
            <person name="Donnadieu C."/>
            <person name="Braasch I."/>
            <person name="Desvignes T."/>
            <person name="Postlethwait J."/>
            <person name="Bobe J."/>
            <person name="Guiguen Y."/>
            <person name="Dirks R."/>
        </authorList>
    </citation>
    <scope>NUCLEOTIDE SEQUENCE</scope>
    <source>
        <strain evidence="2">Tag_6206</strain>
        <tissue evidence="2">Liver</tissue>
    </source>
</reference>
<feature type="region of interest" description="Disordered" evidence="1">
    <location>
        <begin position="1"/>
        <end position="24"/>
    </location>
</feature>
<name>A0A9D3RZK8_ANGAN</name>
<evidence type="ECO:0000256" key="1">
    <source>
        <dbReference type="SAM" id="MobiDB-lite"/>
    </source>
</evidence>
<protein>
    <submittedName>
        <fullName evidence="2">Uncharacterized protein</fullName>
    </submittedName>
</protein>
<evidence type="ECO:0000313" key="2">
    <source>
        <dbReference type="EMBL" id="KAG5849105.1"/>
    </source>
</evidence>
<sequence length="142" mass="16091">MFISYNDLTKRSDTRTSDGHPRRQQQNVFTRNVSRVGRVQDIKDAGLSNSWRSSLHVQDFGRNIKGAVAKNHEYVACDETFFTHGTLCEEKAKGCRTNFHPHIPPISAKEKMKGNSPQDSWEGTCLETEEGVSHFGFCKSRS</sequence>
<keyword evidence="3" id="KW-1185">Reference proteome</keyword>
<feature type="compositionally biased region" description="Basic and acidic residues" evidence="1">
    <location>
        <begin position="8"/>
        <end position="21"/>
    </location>
</feature>
<dbReference type="AlphaFoldDB" id="A0A9D3RZK8"/>
<dbReference type="Proteomes" id="UP001044222">
    <property type="component" value="Unassembled WGS sequence"/>
</dbReference>
<dbReference type="EMBL" id="JAFIRN010000005">
    <property type="protein sequence ID" value="KAG5849105.1"/>
    <property type="molecule type" value="Genomic_DNA"/>
</dbReference>
<organism evidence="2 3">
    <name type="scientific">Anguilla anguilla</name>
    <name type="common">European freshwater eel</name>
    <name type="synonym">Muraena anguilla</name>
    <dbReference type="NCBI Taxonomy" id="7936"/>
    <lineage>
        <taxon>Eukaryota</taxon>
        <taxon>Metazoa</taxon>
        <taxon>Chordata</taxon>
        <taxon>Craniata</taxon>
        <taxon>Vertebrata</taxon>
        <taxon>Euteleostomi</taxon>
        <taxon>Actinopterygii</taxon>
        <taxon>Neopterygii</taxon>
        <taxon>Teleostei</taxon>
        <taxon>Anguilliformes</taxon>
        <taxon>Anguillidae</taxon>
        <taxon>Anguilla</taxon>
    </lineage>
</organism>
<gene>
    <name evidence="2" type="ORF">ANANG_G00106490</name>
</gene>
<comment type="caution">
    <text evidence="2">The sequence shown here is derived from an EMBL/GenBank/DDBJ whole genome shotgun (WGS) entry which is preliminary data.</text>
</comment>
<proteinExistence type="predicted"/>